<organism evidence="1 2">
    <name type="scientific">Lactiplantibacillus daowaiensis</name>
    <dbReference type="NCBI Taxonomy" id="2559918"/>
    <lineage>
        <taxon>Bacteria</taxon>
        <taxon>Bacillati</taxon>
        <taxon>Bacillota</taxon>
        <taxon>Bacilli</taxon>
        <taxon>Lactobacillales</taxon>
        <taxon>Lactobacillaceae</taxon>
        <taxon>Lactiplantibacillus</taxon>
    </lineage>
</organism>
<name>A0ABW1S0H9_9LACO</name>
<proteinExistence type="predicted"/>
<gene>
    <name evidence="1" type="ORF">ACFP5Y_08810</name>
</gene>
<protein>
    <submittedName>
        <fullName evidence="1">Uncharacterized protein</fullName>
    </submittedName>
</protein>
<dbReference type="Proteomes" id="UP001596282">
    <property type="component" value="Unassembled WGS sequence"/>
</dbReference>
<sequence length="47" mass="5648">MYILGTYTLNYGIAILDAQQNQQPTPKIRIDFIILLIIAYRHYRRKH</sequence>
<comment type="caution">
    <text evidence="1">The sequence shown here is derived from an EMBL/GenBank/DDBJ whole genome shotgun (WGS) entry which is preliminary data.</text>
</comment>
<reference evidence="2" key="1">
    <citation type="journal article" date="2019" name="Int. J. Syst. Evol. Microbiol.">
        <title>The Global Catalogue of Microorganisms (GCM) 10K type strain sequencing project: providing services to taxonomists for standard genome sequencing and annotation.</title>
        <authorList>
            <consortium name="The Broad Institute Genomics Platform"/>
            <consortium name="The Broad Institute Genome Sequencing Center for Infectious Disease"/>
            <person name="Wu L."/>
            <person name="Ma J."/>
        </authorList>
    </citation>
    <scope>NUCLEOTIDE SEQUENCE [LARGE SCALE GENOMIC DNA]</scope>
    <source>
        <strain evidence="2">CCM 8933</strain>
    </source>
</reference>
<evidence type="ECO:0000313" key="2">
    <source>
        <dbReference type="Proteomes" id="UP001596282"/>
    </source>
</evidence>
<keyword evidence="2" id="KW-1185">Reference proteome</keyword>
<evidence type="ECO:0000313" key="1">
    <source>
        <dbReference type="EMBL" id="MFC6181319.1"/>
    </source>
</evidence>
<accession>A0ABW1S0H9</accession>
<dbReference type="EMBL" id="JBHSSC010000036">
    <property type="protein sequence ID" value="MFC6181319.1"/>
    <property type="molecule type" value="Genomic_DNA"/>
</dbReference>
<dbReference type="RefSeq" id="WP_171001483.1">
    <property type="nucleotide sequence ID" value="NZ_BJDJ01000017.1"/>
</dbReference>